<evidence type="ECO:0000256" key="2">
    <source>
        <dbReference type="ARBA" id="ARBA00034301"/>
    </source>
</evidence>
<dbReference type="Proteomes" id="UP001220962">
    <property type="component" value="Chromosome"/>
</dbReference>
<evidence type="ECO:0000256" key="1">
    <source>
        <dbReference type="ARBA" id="ARBA00034221"/>
    </source>
</evidence>
<comment type="catalytic activity">
    <reaction evidence="3">
        <text>3',5'-cyclic UMP + H2O = UMP + H(+)</text>
        <dbReference type="Rhea" id="RHEA:70575"/>
        <dbReference type="ChEBI" id="CHEBI:15377"/>
        <dbReference type="ChEBI" id="CHEBI:15378"/>
        <dbReference type="ChEBI" id="CHEBI:57865"/>
        <dbReference type="ChEBI" id="CHEBI:184387"/>
    </reaction>
    <physiologicalReaction direction="left-to-right" evidence="3">
        <dbReference type="Rhea" id="RHEA:70576"/>
    </physiologicalReaction>
</comment>
<dbReference type="InterPro" id="IPR050855">
    <property type="entry name" value="NDM-1-like"/>
</dbReference>
<sequence>MKIERVSEHIWALKTWMLFPVRVWIVAEEDGVTLVDAGVGSMAKGIMKFVEQLGAGPIRQIVLTHGHSDHVGSVTSIREHHQVPVYVHPVEIPYMEGDIAYPRRKKAAASLPKQLATPLSVDQDGRIESVGTLKGYHTPGHSPGHVVYYHEKDGVLLAGDLFTSKKGRLNRPMPMFTADMQEAVRSSRIVKELKPHRVEVCHGKPVFSAADHLDEYMRIMNSSISV</sequence>
<protein>
    <submittedName>
        <fullName evidence="5">MBL fold metallo-hydrolase</fullName>
    </submittedName>
</protein>
<comment type="catalytic activity">
    <reaction evidence="1">
        <text>3',5'-cyclic CMP + H2O = CMP + H(+)</text>
        <dbReference type="Rhea" id="RHEA:72675"/>
        <dbReference type="ChEBI" id="CHEBI:15377"/>
        <dbReference type="ChEBI" id="CHEBI:15378"/>
        <dbReference type="ChEBI" id="CHEBI:58003"/>
        <dbReference type="ChEBI" id="CHEBI:60377"/>
    </reaction>
    <physiologicalReaction direction="left-to-right" evidence="1">
        <dbReference type="Rhea" id="RHEA:72676"/>
    </physiologicalReaction>
</comment>
<dbReference type="Gene3D" id="3.60.15.10">
    <property type="entry name" value="Ribonuclease Z/Hydroxyacylglutathione hydrolase-like"/>
    <property type="match status" value="1"/>
</dbReference>
<dbReference type="SMART" id="SM00849">
    <property type="entry name" value="Lactamase_B"/>
    <property type="match status" value="1"/>
</dbReference>
<accession>A0AAX3N195</accession>
<dbReference type="PANTHER" id="PTHR42951">
    <property type="entry name" value="METALLO-BETA-LACTAMASE DOMAIN-CONTAINING"/>
    <property type="match status" value="1"/>
</dbReference>
<feature type="domain" description="Metallo-beta-lactamase" evidence="4">
    <location>
        <begin position="20"/>
        <end position="204"/>
    </location>
</feature>
<organism evidence="5 6">
    <name type="scientific">Paenibacillus urinalis</name>
    <dbReference type="NCBI Taxonomy" id="521520"/>
    <lineage>
        <taxon>Bacteria</taxon>
        <taxon>Bacillati</taxon>
        <taxon>Bacillota</taxon>
        <taxon>Bacilli</taxon>
        <taxon>Bacillales</taxon>
        <taxon>Paenibacillaceae</taxon>
        <taxon>Paenibacillus</taxon>
    </lineage>
</organism>
<dbReference type="CDD" id="cd07721">
    <property type="entry name" value="yflN-like_MBL-fold"/>
    <property type="match status" value="1"/>
</dbReference>
<evidence type="ECO:0000256" key="3">
    <source>
        <dbReference type="ARBA" id="ARBA00048505"/>
    </source>
</evidence>
<reference evidence="5" key="1">
    <citation type="submission" date="2023-02" db="EMBL/GenBank/DDBJ databases">
        <title>Pathogen: clinical or host-associated sample.</title>
        <authorList>
            <person name="Hergert J."/>
            <person name="Casey R."/>
            <person name="Wagner J."/>
            <person name="Young E.L."/>
            <person name="Oakeson K.F."/>
        </authorList>
    </citation>
    <scope>NUCLEOTIDE SEQUENCE</scope>
    <source>
        <strain evidence="5">2022CK-00830</strain>
    </source>
</reference>
<dbReference type="AlphaFoldDB" id="A0AAX3N195"/>
<dbReference type="SUPFAM" id="SSF56281">
    <property type="entry name" value="Metallo-hydrolase/oxidoreductase"/>
    <property type="match status" value="1"/>
</dbReference>
<evidence type="ECO:0000313" key="6">
    <source>
        <dbReference type="Proteomes" id="UP001220962"/>
    </source>
</evidence>
<comment type="function">
    <text evidence="2">Counteracts the endogenous Pycsar antiviral defense system. Phosphodiesterase that enables metal-dependent hydrolysis of host cyclic nucleotide Pycsar defense signals such as cCMP and cUMP.</text>
</comment>
<dbReference type="PANTHER" id="PTHR42951:SF17">
    <property type="entry name" value="METALLO-BETA-LACTAMASE DOMAIN-CONTAINING PROTEIN"/>
    <property type="match status" value="1"/>
</dbReference>
<proteinExistence type="predicted"/>
<dbReference type="InterPro" id="IPR001279">
    <property type="entry name" value="Metallo-B-lactamas"/>
</dbReference>
<dbReference type="InterPro" id="IPR036866">
    <property type="entry name" value="RibonucZ/Hydroxyglut_hydro"/>
</dbReference>
<dbReference type="Pfam" id="PF00753">
    <property type="entry name" value="Lactamase_B"/>
    <property type="match status" value="1"/>
</dbReference>
<dbReference type="EMBL" id="CP118101">
    <property type="protein sequence ID" value="WDH82914.1"/>
    <property type="molecule type" value="Genomic_DNA"/>
</dbReference>
<evidence type="ECO:0000259" key="4">
    <source>
        <dbReference type="SMART" id="SM00849"/>
    </source>
</evidence>
<evidence type="ECO:0000313" key="5">
    <source>
        <dbReference type="EMBL" id="WDH82914.1"/>
    </source>
</evidence>
<dbReference type="RefSeq" id="WP_274359252.1">
    <property type="nucleotide sequence ID" value="NZ_CP118101.1"/>
</dbReference>
<name>A0AAX3N195_9BACL</name>
<gene>
    <name evidence="5" type="ORF">PUW23_01195</name>
</gene>